<feature type="region of interest" description="Disordered" evidence="1">
    <location>
        <begin position="59"/>
        <end position="88"/>
    </location>
</feature>
<reference evidence="2 3" key="1">
    <citation type="submission" date="2014-03" db="EMBL/GenBank/DDBJ databases">
        <title>Bradyrhizobium valentinum sp. nov., isolated from effective nodules of Lupinus mariae-josephae, a lupine endemic of basic-lime soils in Eastern Spain.</title>
        <authorList>
            <person name="Duran D."/>
            <person name="Rey L."/>
            <person name="Navarro A."/>
            <person name="Busquets A."/>
            <person name="Imperial J."/>
            <person name="Ruiz-Argueso T."/>
        </authorList>
    </citation>
    <scope>NUCLEOTIDE SEQUENCE [LARGE SCALE GENOMIC DNA]</scope>
    <source>
        <strain evidence="2 3">Ro19</strain>
    </source>
</reference>
<dbReference type="Proteomes" id="UP000052023">
    <property type="component" value="Unassembled WGS sequence"/>
</dbReference>
<protein>
    <submittedName>
        <fullName evidence="2">Uncharacterized protein</fullName>
    </submittedName>
</protein>
<organism evidence="2 3">
    <name type="scientific">Bradyrhizobium retamae</name>
    <dbReference type="NCBI Taxonomy" id="1300035"/>
    <lineage>
        <taxon>Bacteria</taxon>
        <taxon>Pseudomonadati</taxon>
        <taxon>Pseudomonadota</taxon>
        <taxon>Alphaproteobacteria</taxon>
        <taxon>Hyphomicrobiales</taxon>
        <taxon>Nitrobacteraceae</taxon>
        <taxon>Bradyrhizobium</taxon>
    </lineage>
</organism>
<comment type="caution">
    <text evidence="2">The sequence shown here is derived from an EMBL/GenBank/DDBJ whole genome shotgun (WGS) entry which is preliminary data.</text>
</comment>
<proteinExistence type="predicted"/>
<evidence type="ECO:0000313" key="3">
    <source>
        <dbReference type="Proteomes" id="UP000052023"/>
    </source>
</evidence>
<keyword evidence="3" id="KW-1185">Reference proteome</keyword>
<name>A0A0R3MC07_9BRAD</name>
<dbReference type="AlphaFoldDB" id="A0A0R3MC07"/>
<dbReference type="EMBL" id="LLYA01000214">
    <property type="protein sequence ID" value="KRR16910.1"/>
    <property type="molecule type" value="Genomic_DNA"/>
</dbReference>
<evidence type="ECO:0000256" key="1">
    <source>
        <dbReference type="SAM" id="MobiDB-lite"/>
    </source>
</evidence>
<evidence type="ECO:0000313" key="2">
    <source>
        <dbReference type="EMBL" id="KRR16910.1"/>
    </source>
</evidence>
<sequence length="88" mass="9636">MWAFRFTDLEGKRAQMEFARAGDRDGASGDVLTLSSAREKARDYKVALNARASIRASRSGPPLRAARRSRSLPRSSILIGAKGCPKRS</sequence>
<gene>
    <name evidence="2" type="ORF">CQ13_11905</name>
</gene>
<accession>A0A0R3MC07</accession>